<dbReference type="Proteomes" id="UP000619486">
    <property type="component" value="Unassembled WGS sequence"/>
</dbReference>
<gene>
    <name evidence="1" type="ORF">GCM10014713_08310</name>
</gene>
<sequence length="80" mass="8726">MPDRERERDPLAVLRGPDESAERAFQARLHLRTVVMHRSTPVSGVPRCLSVSLARLPADGAYGAYGAYGRVLTYPDASGD</sequence>
<reference evidence="1" key="2">
    <citation type="submission" date="2020-09" db="EMBL/GenBank/DDBJ databases">
        <authorList>
            <person name="Sun Q."/>
            <person name="Ohkuma M."/>
        </authorList>
    </citation>
    <scope>NUCLEOTIDE SEQUENCE</scope>
    <source>
        <strain evidence="1">JCM 3172</strain>
    </source>
</reference>
<comment type="caution">
    <text evidence="1">The sequence shown here is derived from an EMBL/GenBank/DDBJ whole genome shotgun (WGS) entry which is preliminary data.</text>
</comment>
<keyword evidence="2" id="KW-1185">Reference proteome</keyword>
<evidence type="ECO:0000313" key="1">
    <source>
        <dbReference type="EMBL" id="GGT17890.1"/>
    </source>
</evidence>
<proteinExistence type="predicted"/>
<reference evidence="1" key="1">
    <citation type="journal article" date="2014" name="Int. J. Syst. Evol. Microbiol.">
        <title>Complete genome sequence of Corynebacterium casei LMG S-19264T (=DSM 44701T), isolated from a smear-ripened cheese.</title>
        <authorList>
            <consortium name="US DOE Joint Genome Institute (JGI-PGF)"/>
            <person name="Walter F."/>
            <person name="Albersmeier A."/>
            <person name="Kalinowski J."/>
            <person name="Ruckert C."/>
        </authorList>
    </citation>
    <scope>NUCLEOTIDE SEQUENCE</scope>
    <source>
        <strain evidence="1">JCM 3172</strain>
    </source>
</reference>
<protein>
    <submittedName>
        <fullName evidence="1">Uncharacterized protein</fullName>
    </submittedName>
</protein>
<organism evidence="1 2">
    <name type="scientific">Streptomyces purpureus</name>
    <dbReference type="NCBI Taxonomy" id="1951"/>
    <lineage>
        <taxon>Bacteria</taxon>
        <taxon>Bacillati</taxon>
        <taxon>Actinomycetota</taxon>
        <taxon>Actinomycetes</taxon>
        <taxon>Kitasatosporales</taxon>
        <taxon>Streptomycetaceae</taxon>
        <taxon>Streptomyces</taxon>
    </lineage>
</organism>
<evidence type="ECO:0000313" key="2">
    <source>
        <dbReference type="Proteomes" id="UP000619486"/>
    </source>
</evidence>
<dbReference type="AlphaFoldDB" id="A0A918LM83"/>
<name>A0A918LM83_9ACTN</name>
<accession>A0A918LM83</accession>
<dbReference type="EMBL" id="BMQQ01000002">
    <property type="protein sequence ID" value="GGT17890.1"/>
    <property type="molecule type" value="Genomic_DNA"/>
</dbReference>